<organism evidence="2 3">
    <name type="scientific">Gloeobacter morelensis MG652769</name>
    <dbReference type="NCBI Taxonomy" id="2781736"/>
    <lineage>
        <taxon>Bacteria</taxon>
        <taxon>Bacillati</taxon>
        <taxon>Cyanobacteriota</taxon>
        <taxon>Cyanophyceae</taxon>
        <taxon>Gloeobacterales</taxon>
        <taxon>Gloeobacteraceae</taxon>
        <taxon>Gloeobacter</taxon>
        <taxon>Gloeobacter morelensis</taxon>
    </lineage>
</organism>
<evidence type="ECO:0000259" key="1">
    <source>
        <dbReference type="PROSITE" id="PS50123"/>
    </source>
</evidence>
<reference evidence="2 3" key="1">
    <citation type="journal article" date="2021" name="Genome Biol. Evol.">
        <title>Complete Genome Sequencing of a Novel Gloeobacter Species from a Waterfall Cave in Mexico.</title>
        <authorList>
            <person name="Saw J.H."/>
            <person name="Cardona T."/>
            <person name="Montejano G."/>
        </authorList>
    </citation>
    <scope>NUCLEOTIDE SEQUENCE [LARGE SCALE GENOMIC DNA]</scope>
    <source>
        <strain evidence="2">MG652769</strain>
    </source>
</reference>
<feature type="domain" description="CheR-type methyltransferase" evidence="1">
    <location>
        <begin position="28"/>
        <end position="292"/>
    </location>
</feature>
<dbReference type="Proteomes" id="UP001054846">
    <property type="component" value="Chromosome"/>
</dbReference>
<dbReference type="SMART" id="SM00138">
    <property type="entry name" value="MeTrc"/>
    <property type="match status" value="1"/>
</dbReference>
<dbReference type="PRINTS" id="PR00996">
    <property type="entry name" value="CHERMTFRASE"/>
</dbReference>
<dbReference type="PANTHER" id="PTHR24422">
    <property type="entry name" value="CHEMOTAXIS PROTEIN METHYLTRANSFERASE"/>
    <property type="match status" value="1"/>
</dbReference>
<accession>A0ABY3PGB7</accession>
<dbReference type="SUPFAM" id="SSF47757">
    <property type="entry name" value="Chemotaxis receptor methyltransferase CheR, N-terminal domain"/>
    <property type="match status" value="1"/>
</dbReference>
<dbReference type="RefSeq" id="WP_230839673.1">
    <property type="nucleotide sequence ID" value="NZ_CP063845.1"/>
</dbReference>
<proteinExistence type="predicted"/>
<dbReference type="PANTHER" id="PTHR24422:SF27">
    <property type="entry name" value="PROTEIN-GLUTAMATE O-METHYLTRANSFERASE"/>
    <property type="match status" value="1"/>
</dbReference>
<name>A0ABY3PGB7_9CYAN</name>
<protein>
    <submittedName>
        <fullName evidence="2">Protein-glutamate O-methyltransferase CheR</fullName>
    </submittedName>
</protein>
<dbReference type="CDD" id="cd02440">
    <property type="entry name" value="AdoMet_MTases"/>
    <property type="match status" value="1"/>
</dbReference>
<dbReference type="InterPro" id="IPR050903">
    <property type="entry name" value="Bact_Chemotaxis_MeTrfase"/>
</dbReference>
<keyword evidence="3" id="KW-1185">Reference proteome</keyword>
<dbReference type="Pfam" id="PF01739">
    <property type="entry name" value="CheR"/>
    <property type="match status" value="1"/>
</dbReference>
<dbReference type="Pfam" id="PF03705">
    <property type="entry name" value="CheR_N"/>
    <property type="match status" value="1"/>
</dbReference>
<dbReference type="InterPro" id="IPR022641">
    <property type="entry name" value="CheR_N"/>
</dbReference>
<dbReference type="EMBL" id="CP063845">
    <property type="protein sequence ID" value="UFP92687.1"/>
    <property type="molecule type" value="Genomic_DNA"/>
</dbReference>
<dbReference type="InterPro" id="IPR022642">
    <property type="entry name" value="CheR_C"/>
</dbReference>
<dbReference type="SUPFAM" id="SSF53335">
    <property type="entry name" value="S-adenosyl-L-methionine-dependent methyltransferases"/>
    <property type="match status" value="1"/>
</dbReference>
<gene>
    <name evidence="2" type="ORF">ISF26_12640</name>
</gene>
<evidence type="ECO:0000313" key="3">
    <source>
        <dbReference type="Proteomes" id="UP001054846"/>
    </source>
</evidence>
<dbReference type="InterPro" id="IPR000780">
    <property type="entry name" value="CheR_MeTrfase"/>
</dbReference>
<dbReference type="Gene3D" id="3.40.50.150">
    <property type="entry name" value="Vaccinia Virus protein VP39"/>
    <property type="match status" value="1"/>
</dbReference>
<dbReference type="PROSITE" id="PS50123">
    <property type="entry name" value="CHER"/>
    <property type="match status" value="1"/>
</dbReference>
<dbReference type="InterPro" id="IPR029063">
    <property type="entry name" value="SAM-dependent_MTases_sf"/>
</dbReference>
<sequence>MTDNFKPLSAAGLPTRVAKLSPVLRAEVVSEATGEAEAGWNGFCLWLAAASGIDIFAYKLHQLHQRLVIRRQLAGVQSWADYRRHLIERPQAFARLRESLVTSVSGFFRDPEQWQVLEGRVLPQLAGGGPLSAWSVGCAMGQEPYSLAVCLNEAGRLAGSKLVGSDCSATAIEQARRGVYRSALEKTIPERLHPYAQAVGDAYTLCEPLCRAVQFRCEDVFSRPFEGGWDLIFCRNFLIYLNEGAQRRLLRRLAHALRPGGVLFVGRSERVTQPAGLGLSVTTPYLYRRVAP</sequence>
<evidence type="ECO:0000313" key="2">
    <source>
        <dbReference type="EMBL" id="UFP92687.1"/>
    </source>
</evidence>